<sequence length="405" mass="47036">MDTDAWKLETSEPCKLEESRRPLKFWYPHHCLPPLWKELEVYREHRRRYKRGARACMFKTVRKPRLLGVQSSKADSSDKKCGMGFVSREPRESVPKYGSDSAPVSALLEQQMEDNHKVISLTDVTILPKVGGQGGETIVGTLEAHVNGFTYKASSFCMHFLFNNIKIPLFRLGDKRMPPLVHFHLHEPIMMGAEETRDIQFYLVQCSVGQKRADHDSVKIEKEKQIRDGGHNEDLKNFVHKVNDRWCSLFELPKLFEEIDKKYEFYGVLPSKAPVTFALTLFSLIVFVETPFAVVLRDIEIVNLALLRLGEIDMTVIFKDFKEENVIEINSISLDSLTDITHCLRHVQYYVNAKKPDWRSIVKDVEDCPEKFRENGGWDNFKLEDSAYYKEIESDREWFCADEVC</sequence>
<keyword evidence="1" id="KW-0158">Chromosome</keyword>
<organism evidence="3 4">
    <name type="scientific">Papaver nudicaule</name>
    <name type="common">Iceland poppy</name>
    <dbReference type="NCBI Taxonomy" id="74823"/>
    <lineage>
        <taxon>Eukaryota</taxon>
        <taxon>Viridiplantae</taxon>
        <taxon>Streptophyta</taxon>
        <taxon>Embryophyta</taxon>
        <taxon>Tracheophyta</taxon>
        <taxon>Spermatophyta</taxon>
        <taxon>Magnoliopsida</taxon>
        <taxon>Ranunculales</taxon>
        <taxon>Papaveraceae</taxon>
        <taxon>Papaveroideae</taxon>
        <taxon>Papaver</taxon>
    </lineage>
</organism>
<comment type="subunit">
    <text evidence="1">Component of the FACT complex.</text>
</comment>
<reference evidence="3" key="1">
    <citation type="submission" date="2022-03" db="EMBL/GenBank/DDBJ databases">
        <title>A functionally conserved STORR gene fusion in Papaver species that diverged 16.8 million years ago.</title>
        <authorList>
            <person name="Catania T."/>
        </authorList>
    </citation>
    <scope>NUCLEOTIDE SEQUENCE</scope>
    <source>
        <strain evidence="3">S-191538</strain>
    </source>
</reference>
<comment type="function">
    <text evidence="1">Component of the FACT complex, a general chromatin factor that acts to reorganize nucleosomes. The FACT complex is involved in multiple processes that require DNA as a template such as mRNA elongation, DNA replication and DNA repair. During transcription elongation the FACT complex acts as a histone chaperone that both destabilizes and restores nucleosomal structure. It facilitates the passage of RNA polymerase II and transcription by promoting the dissociation of one histone H2A-H2B dimer from the nucleosome, then subsequently promotes the reestablishment of the nucleosome following the passage of RNA polymerase II.</text>
</comment>
<comment type="caution">
    <text evidence="3">The sequence shown here is derived from an EMBL/GenBank/DDBJ whole genome shotgun (WGS) entry which is preliminary data.</text>
</comment>
<dbReference type="Proteomes" id="UP001177140">
    <property type="component" value="Unassembled WGS sequence"/>
</dbReference>
<protein>
    <recommendedName>
        <fullName evidence="1">FACT complex subunit</fullName>
    </recommendedName>
</protein>
<dbReference type="InterPro" id="IPR011993">
    <property type="entry name" value="PH-like_dom_sf"/>
</dbReference>
<dbReference type="Pfam" id="PF24824">
    <property type="entry name" value="PH_SPT16"/>
    <property type="match status" value="1"/>
</dbReference>
<keyword evidence="1" id="KW-0227">DNA damage</keyword>
<keyword evidence="1" id="KW-0234">DNA repair</keyword>
<gene>
    <name evidence="3" type="ORF">MKW94_030020</name>
</gene>
<keyword evidence="1" id="KW-0805">Transcription regulation</keyword>
<dbReference type="Gene3D" id="2.30.29.30">
    <property type="entry name" value="Pleckstrin-homology domain (PH domain)/Phosphotyrosine-binding domain (PTB)"/>
    <property type="match status" value="1"/>
</dbReference>
<proteinExistence type="inferred from homology"/>
<dbReference type="InterPro" id="IPR040258">
    <property type="entry name" value="Spt16"/>
</dbReference>
<dbReference type="PANTHER" id="PTHR13980">
    <property type="entry name" value="CDC68 RELATED"/>
    <property type="match status" value="1"/>
</dbReference>
<dbReference type="GO" id="GO:0006260">
    <property type="term" value="P:DNA replication"/>
    <property type="evidence" value="ECO:0007669"/>
    <property type="project" value="UniProtKB-KW"/>
</dbReference>
<keyword evidence="1" id="KW-0804">Transcription</keyword>
<dbReference type="GO" id="GO:0006281">
    <property type="term" value="P:DNA repair"/>
    <property type="evidence" value="ECO:0007669"/>
    <property type="project" value="UniProtKB-UniRule"/>
</dbReference>
<keyword evidence="4" id="KW-1185">Reference proteome</keyword>
<dbReference type="PANTHER" id="PTHR13980:SF15">
    <property type="entry name" value="FACT COMPLEX SUBUNIT SPT16"/>
    <property type="match status" value="1"/>
</dbReference>
<comment type="subcellular location">
    <subcellularLocation>
        <location evidence="1">Nucleus</location>
    </subcellularLocation>
    <subcellularLocation>
        <location evidence="1">Chromosome</location>
    </subcellularLocation>
</comment>
<accession>A0AA41SBR0</accession>
<evidence type="ECO:0000256" key="1">
    <source>
        <dbReference type="RuleBase" id="RU367052"/>
    </source>
</evidence>
<dbReference type="AlphaFoldDB" id="A0AA41SBR0"/>
<evidence type="ECO:0000259" key="2">
    <source>
        <dbReference type="Pfam" id="PF24824"/>
    </source>
</evidence>
<evidence type="ECO:0000313" key="4">
    <source>
        <dbReference type="Proteomes" id="UP001177140"/>
    </source>
</evidence>
<dbReference type="GO" id="GO:0035101">
    <property type="term" value="C:FACT complex"/>
    <property type="evidence" value="ECO:0007669"/>
    <property type="project" value="UniProtKB-UniRule"/>
</dbReference>
<dbReference type="EMBL" id="JAJJMA010136351">
    <property type="protein sequence ID" value="MCL7033597.1"/>
    <property type="molecule type" value="Genomic_DNA"/>
</dbReference>
<comment type="similarity">
    <text evidence="1">Belongs to the peptidase M24 family. SPT16 subfamily.</text>
</comment>
<feature type="domain" description="FACT complex subunit SPT16 PH-like" evidence="2">
    <location>
        <begin position="120"/>
        <end position="242"/>
    </location>
</feature>
<keyword evidence="1" id="KW-0235">DNA replication</keyword>
<evidence type="ECO:0000313" key="3">
    <source>
        <dbReference type="EMBL" id="MCL7033597.1"/>
    </source>
</evidence>
<dbReference type="InterPro" id="IPR056595">
    <property type="entry name" value="Fact-SPT16_PH"/>
</dbReference>
<dbReference type="Gene3D" id="2.30.29.150">
    <property type="match status" value="1"/>
</dbReference>
<name>A0AA41SBR0_PAPNU</name>
<keyword evidence="1" id="KW-0539">Nucleus</keyword>
<dbReference type="GO" id="GO:0031491">
    <property type="term" value="F:nucleosome binding"/>
    <property type="evidence" value="ECO:0007669"/>
    <property type="project" value="TreeGrafter"/>
</dbReference>
<dbReference type="GO" id="GO:0006368">
    <property type="term" value="P:transcription elongation by RNA polymerase II"/>
    <property type="evidence" value="ECO:0007669"/>
    <property type="project" value="TreeGrafter"/>
</dbReference>